<dbReference type="InterPro" id="IPR029058">
    <property type="entry name" value="AB_hydrolase_fold"/>
</dbReference>
<dbReference type="OrthoDB" id="9808398at2"/>
<evidence type="ECO:0000313" key="3">
    <source>
        <dbReference type="Proteomes" id="UP000065807"/>
    </source>
</evidence>
<dbReference type="Proteomes" id="UP000065807">
    <property type="component" value="Chromosome"/>
</dbReference>
<dbReference type="Gene3D" id="3.40.50.1820">
    <property type="entry name" value="alpha/beta hydrolase"/>
    <property type="match status" value="1"/>
</dbReference>
<dbReference type="InterPro" id="IPR000073">
    <property type="entry name" value="AB_hydrolase_1"/>
</dbReference>
<protein>
    <recommendedName>
        <fullName evidence="1">AB hydrolase-1 domain-containing protein</fullName>
    </recommendedName>
</protein>
<dbReference type="InterPro" id="IPR000639">
    <property type="entry name" value="Epox_hydrolase-like"/>
</dbReference>
<reference evidence="3" key="2">
    <citation type="journal article" date="2016" name="Int. J. Syst. Evol. Microbiol.">
        <title>Complete genome sequence and cell structure of Limnochorda pilosa, a Gram-negative spore-former within the phylum Firmicutes.</title>
        <authorList>
            <person name="Watanabe M."/>
            <person name="Kojima H."/>
            <person name="Fukui M."/>
        </authorList>
    </citation>
    <scope>NUCLEOTIDE SEQUENCE [LARGE SCALE GENOMIC DNA]</scope>
    <source>
        <strain evidence="3">HC45</strain>
    </source>
</reference>
<dbReference type="SUPFAM" id="SSF53474">
    <property type="entry name" value="alpha/beta-Hydrolases"/>
    <property type="match status" value="1"/>
</dbReference>
<dbReference type="AlphaFoldDB" id="A0A0K2SGZ3"/>
<dbReference type="GO" id="GO:0003824">
    <property type="term" value="F:catalytic activity"/>
    <property type="evidence" value="ECO:0007669"/>
    <property type="project" value="InterPro"/>
</dbReference>
<keyword evidence="3" id="KW-1185">Reference proteome</keyword>
<proteinExistence type="predicted"/>
<dbReference type="PRINTS" id="PR00412">
    <property type="entry name" value="EPOXHYDRLASE"/>
</dbReference>
<dbReference type="Pfam" id="PF00561">
    <property type="entry name" value="Abhydrolase_1"/>
    <property type="match status" value="1"/>
</dbReference>
<dbReference type="PRINTS" id="PR00111">
    <property type="entry name" value="ABHYDROLASE"/>
</dbReference>
<dbReference type="PANTHER" id="PTHR46438:SF11">
    <property type="entry name" value="LIPASE-RELATED"/>
    <property type="match status" value="1"/>
</dbReference>
<evidence type="ECO:0000313" key="2">
    <source>
        <dbReference type="EMBL" id="BAS26099.1"/>
    </source>
</evidence>
<accession>A0A0K2SGZ3</accession>
<organism evidence="2 3">
    <name type="scientific">Limnochorda pilosa</name>
    <dbReference type="NCBI Taxonomy" id="1555112"/>
    <lineage>
        <taxon>Bacteria</taxon>
        <taxon>Bacillati</taxon>
        <taxon>Bacillota</taxon>
        <taxon>Limnochordia</taxon>
        <taxon>Limnochordales</taxon>
        <taxon>Limnochordaceae</taxon>
        <taxon>Limnochorda</taxon>
    </lineage>
</organism>
<gene>
    <name evidence="2" type="ORF">LIP_0242</name>
</gene>
<dbReference type="RefSeq" id="WP_068133228.1">
    <property type="nucleotide sequence ID" value="NZ_AP014924.1"/>
</dbReference>
<dbReference type="EMBL" id="AP014924">
    <property type="protein sequence ID" value="BAS26099.1"/>
    <property type="molecule type" value="Genomic_DNA"/>
</dbReference>
<name>A0A0K2SGZ3_LIMPI</name>
<sequence length="280" mass="30376">MGGAGTASEGPAIRRVNVRGCATAYVDLGPPEGRPVLFVHGFASDHGVWAENLPAVAEKRRALALDLVGHGGSGRPLAPYTVSYYARHVAAFMDALDLKDVALVGVSLGGAIVATVGLRHPERLARLVLVDAAGVGRRPQSWASRQRFMPSLFWQALGRPRRSVVKRFLEEAIFASPQAVTGTWIEQTLEAHRHSRLASLVTGVTLMLPDAFLYPRLDRLGLPTLVIWGSEDRTFPLQDGRDAAARIPGARLEILDGIGHVPMQESPEEFNRRLLAFLGE</sequence>
<feature type="domain" description="AB hydrolase-1" evidence="1">
    <location>
        <begin position="35"/>
        <end position="263"/>
    </location>
</feature>
<dbReference type="STRING" id="1555112.LIP_0242"/>
<dbReference type="KEGG" id="lpil:LIP_0242"/>
<dbReference type="PANTHER" id="PTHR46438">
    <property type="entry name" value="ALPHA/BETA-HYDROLASES SUPERFAMILY PROTEIN"/>
    <property type="match status" value="1"/>
</dbReference>
<evidence type="ECO:0000259" key="1">
    <source>
        <dbReference type="Pfam" id="PF00561"/>
    </source>
</evidence>
<reference evidence="3" key="1">
    <citation type="submission" date="2015-07" db="EMBL/GenBank/DDBJ databases">
        <title>Complete genome sequence and phylogenetic analysis of Limnochorda pilosa.</title>
        <authorList>
            <person name="Watanabe M."/>
            <person name="Kojima H."/>
            <person name="Fukui M."/>
        </authorList>
    </citation>
    <scope>NUCLEOTIDE SEQUENCE [LARGE SCALE GENOMIC DNA]</scope>
    <source>
        <strain evidence="3">HC45</strain>
    </source>
</reference>